<keyword evidence="2 6" id="KW-0728">SH3 domain</keyword>
<keyword evidence="5" id="KW-0472">Membrane</keyword>
<dbReference type="SUPFAM" id="SSF103657">
    <property type="entry name" value="BAR/IMD domain-like"/>
    <property type="match status" value="1"/>
</dbReference>
<dbReference type="PANTHER" id="PTHR12552:SF5">
    <property type="entry name" value="RHO GTPASE-ACTIVATING PROTEIN 10"/>
    <property type="match status" value="1"/>
</dbReference>
<evidence type="ECO:0000259" key="8">
    <source>
        <dbReference type="PROSITE" id="PS50003"/>
    </source>
</evidence>
<evidence type="ECO:0000256" key="1">
    <source>
        <dbReference type="ARBA" id="ARBA00004608"/>
    </source>
</evidence>
<reference evidence="10" key="2">
    <citation type="submission" date="2025-08" db="UniProtKB">
        <authorList>
            <consortium name="Ensembl"/>
        </authorList>
    </citation>
    <scope>IDENTIFICATION</scope>
</reference>
<dbReference type="Gene3D" id="2.30.29.30">
    <property type="entry name" value="Pleckstrin-homology domain (PH domain)/Phosphotyrosine-binding domain (PTB)"/>
    <property type="match status" value="1"/>
</dbReference>
<dbReference type="Pfam" id="PF14604">
    <property type="entry name" value="SH3_9"/>
    <property type="match status" value="1"/>
</dbReference>
<dbReference type="FunFam" id="2.30.29.30:FF:000157">
    <property type="entry name" value="Putative rho GTPase-activating protein 10"/>
    <property type="match status" value="1"/>
</dbReference>
<dbReference type="SUPFAM" id="SSF48350">
    <property type="entry name" value="GTPase activation domain, GAP"/>
    <property type="match status" value="1"/>
</dbReference>
<dbReference type="Gene3D" id="1.20.1270.60">
    <property type="entry name" value="Arfaptin homology (AH) domain/BAR domain"/>
    <property type="match status" value="2"/>
</dbReference>
<dbReference type="InterPro" id="IPR000198">
    <property type="entry name" value="RhoGAP_dom"/>
</dbReference>
<dbReference type="GO" id="GO:0010008">
    <property type="term" value="C:endosome membrane"/>
    <property type="evidence" value="ECO:0007669"/>
    <property type="project" value="UniProtKB-SubCell"/>
</dbReference>
<evidence type="ECO:0000256" key="6">
    <source>
        <dbReference type="PROSITE-ProRule" id="PRU00192"/>
    </source>
</evidence>
<feature type="domain" description="SH3" evidence="7">
    <location>
        <begin position="542"/>
        <end position="600"/>
    </location>
</feature>
<dbReference type="SMART" id="SM00324">
    <property type="entry name" value="RhoGAP"/>
    <property type="match status" value="1"/>
</dbReference>
<keyword evidence="4" id="KW-0967">Endosome</keyword>
<proteinExistence type="predicted"/>
<organism evidence="10 11">
    <name type="scientific">Hucho hucho</name>
    <name type="common">huchen</name>
    <dbReference type="NCBI Taxonomy" id="62062"/>
    <lineage>
        <taxon>Eukaryota</taxon>
        <taxon>Metazoa</taxon>
        <taxon>Chordata</taxon>
        <taxon>Craniata</taxon>
        <taxon>Vertebrata</taxon>
        <taxon>Euteleostomi</taxon>
        <taxon>Actinopterygii</taxon>
        <taxon>Neopterygii</taxon>
        <taxon>Teleostei</taxon>
        <taxon>Protacanthopterygii</taxon>
        <taxon>Salmoniformes</taxon>
        <taxon>Salmonidae</taxon>
        <taxon>Salmoninae</taxon>
        <taxon>Hucho</taxon>
    </lineage>
</organism>
<keyword evidence="3" id="KW-0343">GTPase activation</keyword>
<dbReference type="SUPFAM" id="SSF50044">
    <property type="entry name" value="SH3-domain"/>
    <property type="match status" value="1"/>
</dbReference>
<dbReference type="PANTHER" id="PTHR12552">
    <property type="entry name" value="OLIGOPHRENIN 1"/>
    <property type="match status" value="1"/>
</dbReference>
<dbReference type="InterPro" id="IPR036028">
    <property type="entry name" value="SH3-like_dom_sf"/>
</dbReference>
<comment type="subcellular location">
    <subcellularLocation>
        <location evidence="1">Endosome membrane</location>
    </subcellularLocation>
</comment>
<evidence type="ECO:0000256" key="3">
    <source>
        <dbReference type="ARBA" id="ARBA00022468"/>
    </source>
</evidence>
<dbReference type="InterPro" id="IPR047234">
    <property type="entry name" value="GRAF_fam"/>
</dbReference>
<reference evidence="10" key="3">
    <citation type="submission" date="2025-09" db="UniProtKB">
        <authorList>
            <consortium name="Ensembl"/>
        </authorList>
    </citation>
    <scope>IDENTIFICATION</scope>
</reference>
<dbReference type="InterPro" id="IPR027267">
    <property type="entry name" value="AH/BAR_dom_sf"/>
</dbReference>
<dbReference type="GO" id="GO:0005096">
    <property type="term" value="F:GTPase activator activity"/>
    <property type="evidence" value="ECO:0007669"/>
    <property type="project" value="UniProtKB-KW"/>
</dbReference>
<evidence type="ECO:0000259" key="9">
    <source>
        <dbReference type="PROSITE" id="PS50238"/>
    </source>
</evidence>
<dbReference type="Proteomes" id="UP000314982">
    <property type="component" value="Unassembled WGS sequence"/>
</dbReference>
<protein>
    <submittedName>
        <fullName evidence="10">Rho GTPase activating protein 10</fullName>
    </submittedName>
</protein>
<dbReference type="GO" id="GO:0007165">
    <property type="term" value="P:signal transduction"/>
    <property type="evidence" value="ECO:0007669"/>
    <property type="project" value="InterPro"/>
</dbReference>
<evidence type="ECO:0000256" key="4">
    <source>
        <dbReference type="ARBA" id="ARBA00022753"/>
    </source>
</evidence>
<dbReference type="GeneTree" id="ENSGT00940000159559"/>
<accession>A0A4W5LN23</accession>
<dbReference type="AlphaFoldDB" id="A0A4W5LN23"/>
<sequence>MGLHPLEFSECYLDSPGFREKIKAHEAELDKTNRFIKELYKDGKNLINATKQLALAQRKFAQSLGEFQFEYIGDAKTDDERCIGECGAVTTYSWVVLPAERKKYEKETEKYYSSLEKLLNMSAKKKEPQLQEADSQVEAIRQHFQEESLDYVCKLQEIQERKKFDCVEPMLAFFQTVFTFYHQGFELANDFNHYKKALQINIQNTRTRFEGTRVEVFELMKRIREVPQEYRQISPISSEGYLYVQEKRPPPFGSSWVKRYCTFVKEQKILHMVTFDHRSGGKMGETESVTLKSCVRKTTDMLDRRFCLDIEITDRPGTVLTVQSLSEDDHKFWIHAMGGKEPVIDAQLDDVGLSFVRNAINAIETRGINDQGLYRVVGVSSKVQKLLSLMIDEKSNDVDLSTCEDWDVKTITSTLKLYLSPESRSQAIHCLVHKLPEKNCLVLGLLMKHLATVAAHSKLNLMTVANLGVVFGPTLMRPQEDTVAAIMDLKFQNIVVEILIEQHEKSFCSFSPCCFSTDHLAQIEPWSNPLISLSSKAPVTGGGGKRAMAVYPCEAEHESELSFQVGAIFSAVAPSREPGWLEGELEGKKGLIPENYVEML</sequence>
<evidence type="ECO:0000313" key="11">
    <source>
        <dbReference type="Proteomes" id="UP000314982"/>
    </source>
</evidence>
<feature type="domain" description="Rho-GAP" evidence="9">
    <location>
        <begin position="346"/>
        <end position="507"/>
    </location>
</feature>
<dbReference type="CDD" id="cd01249">
    <property type="entry name" value="BAR-PH_GRAF_family"/>
    <property type="match status" value="1"/>
</dbReference>
<dbReference type="SUPFAM" id="SSF50729">
    <property type="entry name" value="PH domain-like"/>
    <property type="match status" value="1"/>
</dbReference>
<dbReference type="InterPro" id="IPR008936">
    <property type="entry name" value="Rho_GTPase_activation_prot"/>
</dbReference>
<dbReference type="Pfam" id="PF16746">
    <property type="entry name" value="BAR_3"/>
    <property type="match status" value="2"/>
</dbReference>
<keyword evidence="11" id="KW-1185">Reference proteome</keyword>
<dbReference type="PROSITE" id="PS50003">
    <property type="entry name" value="PH_DOMAIN"/>
    <property type="match status" value="1"/>
</dbReference>
<dbReference type="InterPro" id="IPR004148">
    <property type="entry name" value="BAR_dom"/>
</dbReference>
<evidence type="ECO:0000259" key="7">
    <source>
        <dbReference type="PROSITE" id="PS50002"/>
    </source>
</evidence>
<dbReference type="Pfam" id="PF00169">
    <property type="entry name" value="PH"/>
    <property type="match status" value="1"/>
</dbReference>
<evidence type="ECO:0000256" key="5">
    <source>
        <dbReference type="ARBA" id="ARBA00023136"/>
    </source>
</evidence>
<dbReference type="Gene3D" id="2.30.30.40">
    <property type="entry name" value="SH3 Domains"/>
    <property type="match status" value="1"/>
</dbReference>
<dbReference type="SMART" id="SM00326">
    <property type="entry name" value="SH3"/>
    <property type="match status" value="1"/>
</dbReference>
<dbReference type="Ensembl" id="ENSHHUT00000028379.1">
    <property type="protein sequence ID" value="ENSHHUP00000027293.1"/>
    <property type="gene ID" value="ENSHHUG00000017277.1"/>
</dbReference>
<dbReference type="Pfam" id="PF00620">
    <property type="entry name" value="RhoGAP"/>
    <property type="match status" value="2"/>
</dbReference>
<reference evidence="11" key="1">
    <citation type="submission" date="2018-06" db="EMBL/GenBank/DDBJ databases">
        <title>Genome assembly of Danube salmon.</title>
        <authorList>
            <person name="Macqueen D.J."/>
            <person name="Gundappa M.K."/>
        </authorList>
    </citation>
    <scope>NUCLEOTIDE SEQUENCE [LARGE SCALE GENOMIC DNA]</scope>
</reference>
<dbReference type="PROSITE" id="PS50238">
    <property type="entry name" value="RHOGAP"/>
    <property type="match status" value="1"/>
</dbReference>
<dbReference type="InterPro" id="IPR011993">
    <property type="entry name" value="PH-like_dom_sf"/>
</dbReference>
<dbReference type="FunFam" id="2.30.30.40:FF:000055">
    <property type="entry name" value="rho GTPase-activating protein 26 isoform X1"/>
    <property type="match status" value="1"/>
</dbReference>
<evidence type="ECO:0000256" key="2">
    <source>
        <dbReference type="ARBA" id="ARBA00022443"/>
    </source>
</evidence>
<feature type="domain" description="PH" evidence="8">
    <location>
        <begin position="235"/>
        <end position="342"/>
    </location>
</feature>
<dbReference type="InterPro" id="IPR001452">
    <property type="entry name" value="SH3_domain"/>
</dbReference>
<evidence type="ECO:0000313" key="10">
    <source>
        <dbReference type="Ensembl" id="ENSHHUP00000027293.1"/>
    </source>
</evidence>
<dbReference type="PROSITE" id="PS50002">
    <property type="entry name" value="SH3"/>
    <property type="match status" value="1"/>
</dbReference>
<name>A0A4W5LN23_9TELE</name>
<dbReference type="InterPro" id="IPR047225">
    <property type="entry name" value="PH_GRAF"/>
</dbReference>
<dbReference type="Gene3D" id="1.10.555.10">
    <property type="entry name" value="Rho GTPase activation protein"/>
    <property type="match status" value="2"/>
</dbReference>
<dbReference type="InterPro" id="IPR001849">
    <property type="entry name" value="PH_domain"/>
</dbReference>